<dbReference type="Pfam" id="PF13966">
    <property type="entry name" value="zf-RVT"/>
    <property type="match status" value="1"/>
</dbReference>
<dbReference type="CDD" id="cd01650">
    <property type="entry name" value="RT_nLTR_like"/>
    <property type="match status" value="1"/>
</dbReference>
<feature type="compositionally biased region" description="Polar residues" evidence="1">
    <location>
        <begin position="452"/>
        <end position="466"/>
    </location>
</feature>
<reference evidence="3" key="2">
    <citation type="submission" date="2021-03" db="UniProtKB">
        <authorList>
            <consortium name="EnsemblPlants"/>
        </authorList>
    </citation>
    <scope>IDENTIFICATION</scope>
</reference>
<dbReference type="InterPro" id="IPR044730">
    <property type="entry name" value="RNase_H-like_dom_plant"/>
</dbReference>
<evidence type="ECO:0000256" key="1">
    <source>
        <dbReference type="SAM" id="MobiDB-lite"/>
    </source>
</evidence>
<dbReference type="PANTHER" id="PTHR33116">
    <property type="entry name" value="REVERSE TRANSCRIPTASE ZINC-BINDING DOMAIN-CONTAINING PROTEIN-RELATED-RELATED"/>
    <property type="match status" value="1"/>
</dbReference>
<dbReference type="InterPro" id="IPR002156">
    <property type="entry name" value="RNaseH_domain"/>
</dbReference>
<dbReference type="InterPro" id="IPR043502">
    <property type="entry name" value="DNA/RNA_pol_sf"/>
</dbReference>
<accession>A0A803PY54</accession>
<dbReference type="EMBL" id="UZAU01000559">
    <property type="status" value="NOT_ANNOTATED_CDS"/>
    <property type="molecule type" value="Genomic_DNA"/>
</dbReference>
<dbReference type="Pfam" id="PF13456">
    <property type="entry name" value="RVT_3"/>
    <property type="match status" value="1"/>
</dbReference>
<protein>
    <recommendedName>
        <fullName evidence="2">Reverse transcriptase domain-containing protein</fullName>
    </recommendedName>
</protein>
<evidence type="ECO:0000259" key="2">
    <source>
        <dbReference type="PROSITE" id="PS50878"/>
    </source>
</evidence>
<dbReference type="EnsemblPlants" id="evm.model.06.378">
    <property type="protein sequence ID" value="cds.evm.model.06.378"/>
    <property type="gene ID" value="evm.TU.06.378"/>
</dbReference>
<evidence type="ECO:0000313" key="4">
    <source>
        <dbReference type="Proteomes" id="UP000596661"/>
    </source>
</evidence>
<dbReference type="SUPFAM" id="SSF56672">
    <property type="entry name" value="DNA/RNA polymerases"/>
    <property type="match status" value="1"/>
</dbReference>
<dbReference type="Gramene" id="evm.model.06.378">
    <property type="protein sequence ID" value="cds.evm.model.06.378"/>
    <property type="gene ID" value="evm.TU.06.378"/>
</dbReference>
<reference evidence="3" key="1">
    <citation type="submission" date="2018-11" db="EMBL/GenBank/DDBJ databases">
        <authorList>
            <person name="Grassa J C."/>
        </authorList>
    </citation>
    <scope>NUCLEOTIDE SEQUENCE [LARGE SCALE GENOMIC DNA]</scope>
</reference>
<dbReference type="Pfam" id="PF00078">
    <property type="entry name" value="RVT_1"/>
    <property type="match status" value="1"/>
</dbReference>
<name>A0A803PY54_CANSA</name>
<dbReference type="GO" id="GO:0004523">
    <property type="term" value="F:RNA-DNA hybrid ribonuclease activity"/>
    <property type="evidence" value="ECO:0007669"/>
    <property type="project" value="InterPro"/>
</dbReference>
<sequence>MLEKPVTMTNPDTSMEDLLNRTTNLTVLDDEGWEINESGGSEVNALCAKGRWCSNRPMSRSLLRTILGRVWGISDRDWSVEIKLTTATASFLVFYFKSTKDLNRILAKNPWFLNNGILILERFNGIPQNWENCLSNFPLSGRIHNLPAKSITKGNLERLSGFAGEVLEIQKIDIPKMVSKGFFTFKVMYDISKPICPGFLFPFEGRKLWLPYRYDRLPYMCFNCGFVGHDTRVCAEPMTFVEDGLGNQLPGYGAWLKIDEKKDYLSSQIKNPSGVFSSHFPPPGFKEKPSSTSEVIHIGGGTGINPITEFRTSVPLAASQNSGIFSHNLGSKSLEKGKGRIIDEALGLSKEGSMILEAGNIAGCSDPMKCDDQGRSKRNGDWREECMVTLNNLTIPEKIHPSCPQENPLESPITDNTTLMDIPITYDTNLEALMKMEGPAKRRKVIPKRTKNNGNKGSTTIPSKETQQIRHRKDPKEFSTATDLTFDETMKAANSVELDYHPGMIFLSETRLNSIRMEFIRIQLGYVGCFTVDAKGKSGGLALLWSEDYSVQIKSFTASHIDALVENDLGFTWRFTGFYGSPDPGGRLESWKLLKRITTMFHGAWICGGDFNEIVNNKEKHGGGPKPEYLMRNFRLAISDCHLKEIQAEGGGFTWCNGRAANLVYEKLDRILCNTDWKDKFKKNKVSLLNWWNSDHRPLLFQAHQVGNGESFNKRWGSRFHFEQAWADNEDCRRIITETWAQNQQGDSIQTLHRLLQSCGSKLNAWNAKQKKEMLARTKDLKGKIESLANSTKKEDWITTQKLEHDLNCVEEKKEIYWKQRSRALWLKHGDKNTKYFHFKASQRRKKNTIMGLFDDSLRWTTKENEIENIAVGYFKKLFTKANRGIDLYETLHKCIPHRLSLAENNYLLEPFTTEEIKTALYQIHPLKAPGKDGLPGLFFQKNWDVIGTEVTKACLEVLNNNANCSNFNETLICLIPKVKQPTRMNEFRPISLCSVVYKVISKCLANRMKISMNSMISSNQSAFIGGRIIQDNAILGFESLHCMRKGRFGNGKKMAVKLDTSKAYDRVEWDFLEAMMVCLGYDHRWIMKIMNCIKTVSFSILINGSIKGKFVPERGLRQGDPLSPFLFLLCSEGLSCLIFEAERAGRLHGLRFGYMEEKLSHLLFADDSLIFLDATLNEGYTLKTILETYAALSGQCINLEKTEMCVGCKVGDNLAINLATSLGVSLVKSHTKYLGMPTFMGKNKQQVFGKIREKIESKLQGWKVGLFSQAGKEILIKAVIQALPCYVMSCFRITKGIIHDIESLIARFWWGANSNKHKIHWGSWDKMYNLKDHGGMGFRNLEDFNKALLAKQGWKIITNPDCLLARVLKALYFPNESFLEARLGHFGSSVWRGILWGRELLKEGYRWCVGDGRTIRINEDPWLPRSSPSTLRTKAPIPKDVTLNTMSTTSGKWKMNEISCWFHKDDIPWILGILPNTNRSDWITWSLNANGKYSVASGYKLRFQNPDLAECSNHSKTKAWWNFVWGSRLTPKMKNFIWKVFNNWLPSKMELEKRGITLDTFCDWCKFQREDTSHALWRCPHVQNIWKKLGFDTFLPPNVNRPADVLWWLWDHFEKEKLIRFMGFTWLIWLRRNNFIFNKKHPPDQIWLEWAVEIIEQQLGLHQQLQTMALSKPDAWFPPPIDVLLINTDVALKPGELMVAEVVYIHGCLSVQLAEAPAINLGIHLALNRSIQKARVGSDCQSIIKALNSNLNVPTDWGQMVMDINQLKIHFQELSFTYYPRNCNQVANSLAKWSLETQQSIVMTDLLPPCAAAFLIADVPSVA</sequence>
<dbReference type="InterPro" id="IPR036691">
    <property type="entry name" value="Endo/exonu/phosph_ase_sf"/>
</dbReference>
<dbReference type="InterPro" id="IPR036397">
    <property type="entry name" value="RNaseH_sf"/>
</dbReference>
<dbReference type="SUPFAM" id="SSF56219">
    <property type="entry name" value="DNase I-like"/>
    <property type="match status" value="1"/>
</dbReference>
<dbReference type="InterPro" id="IPR000477">
    <property type="entry name" value="RT_dom"/>
</dbReference>
<dbReference type="Gene3D" id="3.30.420.10">
    <property type="entry name" value="Ribonuclease H-like superfamily/Ribonuclease H"/>
    <property type="match status" value="1"/>
</dbReference>
<feature type="domain" description="Reverse transcriptase" evidence="2">
    <location>
        <begin position="957"/>
        <end position="1239"/>
    </location>
</feature>
<dbReference type="InterPro" id="IPR005135">
    <property type="entry name" value="Endo/exonuclease/phosphatase"/>
</dbReference>
<dbReference type="PANTHER" id="PTHR33116:SF86">
    <property type="entry name" value="REVERSE TRANSCRIPTASE DOMAIN-CONTAINING PROTEIN"/>
    <property type="match status" value="1"/>
</dbReference>
<dbReference type="Gene3D" id="3.60.10.10">
    <property type="entry name" value="Endonuclease/exonuclease/phosphatase"/>
    <property type="match status" value="1"/>
</dbReference>
<dbReference type="InterPro" id="IPR025836">
    <property type="entry name" value="Zn_knuckle_CX2CX4HX4C"/>
</dbReference>
<evidence type="ECO:0000313" key="3">
    <source>
        <dbReference type="EnsemblPlants" id="cds.evm.model.06.378"/>
    </source>
</evidence>
<keyword evidence="4" id="KW-1185">Reference proteome</keyword>
<dbReference type="Pfam" id="PF03372">
    <property type="entry name" value="Exo_endo_phos"/>
    <property type="match status" value="1"/>
</dbReference>
<organism evidence="3 4">
    <name type="scientific">Cannabis sativa</name>
    <name type="common">Hemp</name>
    <name type="synonym">Marijuana</name>
    <dbReference type="NCBI Taxonomy" id="3483"/>
    <lineage>
        <taxon>Eukaryota</taxon>
        <taxon>Viridiplantae</taxon>
        <taxon>Streptophyta</taxon>
        <taxon>Embryophyta</taxon>
        <taxon>Tracheophyta</taxon>
        <taxon>Spermatophyta</taxon>
        <taxon>Magnoliopsida</taxon>
        <taxon>eudicotyledons</taxon>
        <taxon>Gunneridae</taxon>
        <taxon>Pentapetalae</taxon>
        <taxon>rosids</taxon>
        <taxon>fabids</taxon>
        <taxon>Rosales</taxon>
        <taxon>Cannabaceae</taxon>
        <taxon>Cannabis</taxon>
    </lineage>
</organism>
<dbReference type="PROSITE" id="PS50878">
    <property type="entry name" value="RT_POL"/>
    <property type="match status" value="1"/>
</dbReference>
<feature type="region of interest" description="Disordered" evidence="1">
    <location>
        <begin position="446"/>
        <end position="477"/>
    </location>
</feature>
<dbReference type="InterPro" id="IPR026960">
    <property type="entry name" value="RVT-Znf"/>
</dbReference>
<dbReference type="CDD" id="cd06222">
    <property type="entry name" value="RNase_H_like"/>
    <property type="match status" value="1"/>
</dbReference>
<feature type="region of interest" description="Disordered" evidence="1">
    <location>
        <begin position="397"/>
        <end position="416"/>
    </location>
</feature>
<dbReference type="Proteomes" id="UP000596661">
    <property type="component" value="Chromosome 6"/>
</dbReference>
<dbReference type="Pfam" id="PF14392">
    <property type="entry name" value="zf-CCHC_4"/>
    <property type="match status" value="1"/>
</dbReference>
<proteinExistence type="predicted"/>
<dbReference type="GO" id="GO:0003676">
    <property type="term" value="F:nucleic acid binding"/>
    <property type="evidence" value="ECO:0007669"/>
    <property type="project" value="InterPro"/>
</dbReference>